<accession>A0A8J4T0P6</accession>
<dbReference type="InterPro" id="IPR003599">
    <property type="entry name" value="Ig_sub"/>
</dbReference>
<evidence type="ECO:0000259" key="4">
    <source>
        <dbReference type="PROSITE" id="PS50835"/>
    </source>
</evidence>
<sequence>DGPPPGFGRVISELRKDGWIGVQWDTSSTNVYRMGKEGKYDLKLAALKSPKPVVIINPDTQAYTGERVTFRCDVQTGGDTDWTYSWYKSDYTQLQETAQEFSISSVRDSDGGKYTCIGRRNDSPLSDFSDPVTLSVSVRPQSVVKVQATECVFIGESVTLTCEIQTGGSWQYHWYRDNEELSDAAGEKTYTITDVKESNKGDYTCKGTKSSDPKYTQTSAAVTLTVSEKLKPELASDLKGAAVTGNSVTLTCTLKTQSGSFQSGWKFYWIKDTKSNETETETFHYFISSVSVSDGGQYRCRAGRGNPVYYTHYSDALWVKVIAESPPVSLIISPSRTQHFTADSLSLNCEDQRDSTGWTVRRYTHSETLYNCSSVSGSTCNISSLSTSHTGVYWCQSESGGRSHSLNITVHNGDVILESPVHPVTEGNPLTLHCLYRNTNVSDSGADFYKDDSVLQNQTTGEMTISSVSKSDEGFYHCTHPERGESPKSWVSVRVQASGLSVLIVGLSLLLMFVLLLILLLCYKKKKGLKYQTTSGVNQDTTQVTDGDDVYENIDIRKVGSNKMIHSRVATREKKHSENGDNVYENVDIRTKAGAHNMFHSHVGTQERNTM</sequence>
<dbReference type="PANTHER" id="PTHR11481:SF112">
    <property type="entry name" value="FC RECEPTOR-LIKE PROTEIN 4-RELATED"/>
    <property type="match status" value="1"/>
</dbReference>
<protein>
    <submittedName>
        <fullName evidence="6">Fc receptor-like protein 5</fullName>
    </submittedName>
</protein>
<evidence type="ECO:0000259" key="5">
    <source>
        <dbReference type="PROSITE" id="PS51416"/>
    </source>
</evidence>
<dbReference type="InterPro" id="IPR050488">
    <property type="entry name" value="Ig_Fc_receptor"/>
</dbReference>
<feature type="domain" description="Ig-like" evidence="4">
    <location>
        <begin position="140"/>
        <end position="223"/>
    </location>
</feature>
<keyword evidence="3" id="KW-0472">Membrane</keyword>
<dbReference type="SMART" id="SM00409">
    <property type="entry name" value="IG"/>
    <property type="match status" value="5"/>
</dbReference>
<dbReference type="PROSITE" id="PS51416">
    <property type="entry name" value="MIB_HERC2"/>
    <property type="match status" value="1"/>
</dbReference>
<evidence type="ECO:0000256" key="3">
    <source>
        <dbReference type="SAM" id="Phobius"/>
    </source>
</evidence>
<keyword evidence="3" id="KW-0812">Transmembrane</keyword>
<dbReference type="EMBL" id="QNUK01001639">
    <property type="protein sequence ID" value="KAF5880126.1"/>
    <property type="molecule type" value="Genomic_DNA"/>
</dbReference>
<dbReference type="Pfam" id="PF13895">
    <property type="entry name" value="Ig_2"/>
    <property type="match status" value="3"/>
</dbReference>
<keyword evidence="1" id="KW-0732">Signal</keyword>
<evidence type="ECO:0000313" key="6">
    <source>
        <dbReference type="EMBL" id="KAF5880126.1"/>
    </source>
</evidence>
<dbReference type="SUPFAM" id="SSF48726">
    <property type="entry name" value="Immunoglobulin"/>
    <property type="match status" value="5"/>
</dbReference>
<organism evidence="6 7">
    <name type="scientific">Clarias magur</name>
    <name type="common">Asian catfish</name>
    <name type="synonym">Macropteronotus magur</name>
    <dbReference type="NCBI Taxonomy" id="1594786"/>
    <lineage>
        <taxon>Eukaryota</taxon>
        <taxon>Metazoa</taxon>
        <taxon>Chordata</taxon>
        <taxon>Craniata</taxon>
        <taxon>Vertebrata</taxon>
        <taxon>Euteleostomi</taxon>
        <taxon>Actinopterygii</taxon>
        <taxon>Neopterygii</taxon>
        <taxon>Teleostei</taxon>
        <taxon>Ostariophysi</taxon>
        <taxon>Siluriformes</taxon>
        <taxon>Clariidae</taxon>
        <taxon>Clarias</taxon>
    </lineage>
</organism>
<keyword evidence="3" id="KW-1133">Transmembrane helix</keyword>
<feature type="domain" description="Ig-like" evidence="4">
    <location>
        <begin position="326"/>
        <end position="409"/>
    </location>
</feature>
<dbReference type="InterPro" id="IPR003598">
    <property type="entry name" value="Ig_sub2"/>
</dbReference>
<keyword evidence="6" id="KW-0675">Receptor</keyword>
<feature type="domain" description="Ig-like" evidence="4">
    <location>
        <begin position="50"/>
        <end position="126"/>
    </location>
</feature>
<dbReference type="Proteomes" id="UP000727407">
    <property type="component" value="Unassembled WGS sequence"/>
</dbReference>
<dbReference type="InterPro" id="IPR013783">
    <property type="entry name" value="Ig-like_fold"/>
</dbReference>
<dbReference type="SUPFAM" id="SSF159034">
    <property type="entry name" value="Mib/herc2 domain-like"/>
    <property type="match status" value="1"/>
</dbReference>
<dbReference type="PANTHER" id="PTHR11481">
    <property type="entry name" value="IMMUNOGLOBULIN FC RECEPTOR"/>
    <property type="match status" value="1"/>
</dbReference>
<dbReference type="SMART" id="SM00408">
    <property type="entry name" value="IGc2"/>
    <property type="match status" value="4"/>
</dbReference>
<dbReference type="Pfam" id="PF13927">
    <property type="entry name" value="Ig_3"/>
    <property type="match status" value="1"/>
</dbReference>
<dbReference type="InterPro" id="IPR037252">
    <property type="entry name" value="Mib_Herc2_sf"/>
</dbReference>
<feature type="transmembrane region" description="Helical" evidence="3">
    <location>
        <begin position="500"/>
        <end position="523"/>
    </location>
</feature>
<dbReference type="Pfam" id="PF06701">
    <property type="entry name" value="MIB_HERC2"/>
    <property type="match status" value="1"/>
</dbReference>
<dbReference type="GO" id="GO:0006955">
    <property type="term" value="P:immune response"/>
    <property type="evidence" value="ECO:0007669"/>
    <property type="project" value="TreeGrafter"/>
</dbReference>
<dbReference type="GO" id="GO:0007166">
    <property type="term" value="P:cell surface receptor signaling pathway"/>
    <property type="evidence" value="ECO:0007669"/>
    <property type="project" value="TreeGrafter"/>
</dbReference>
<dbReference type="InterPro" id="IPR007110">
    <property type="entry name" value="Ig-like_dom"/>
</dbReference>
<keyword evidence="7" id="KW-1185">Reference proteome</keyword>
<dbReference type="PROSITE" id="PS50835">
    <property type="entry name" value="IG_LIKE"/>
    <property type="match status" value="5"/>
</dbReference>
<dbReference type="Gene3D" id="2.30.30.40">
    <property type="entry name" value="SH3 Domains"/>
    <property type="match status" value="1"/>
</dbReference>
<dbReference type="AlphaFoldDB" id="A0A8J4T0P6"/>
<feature type="domain" description="Ig-like" evidence="4">
    <location>
        <begin position="232"/>
        <end position="302"/>
    </location>
</feature>
<proteinExistence type="predicted"/>
<dbReference type="GO" id="GO:0046872">
    <property type="term" value="F:metal ion binding"/>
    <property type="evidence" value="ECO:0007669"/>
    <property type="project" value="InterPro"/>
</dbReference>
<dbReference type="GO" id="GO:0009897">
    <property type="term" value="C:external side of plasma membrane"/>
    <property type="evidence" value="ECO:0007669"/>
    <property type="project" value="TreeGrafter"/>
</dbReference>
<dbReference type="GO" id="GO:0004888">
    <property type="term" value="F:transmembrane signaling receptor activity"/>
    <property type="evidence" value="ECO:0007669"/>
    <property type="project" value="TreeGrafter"/>
</dbReference>
<dbReference type="InterPro" id="IPR010606">
    <property type="entry name" value="Mib_Herc2"/>
</dbReference>
<keyword evidence="2" id="KW-1015">Disulfide bond</keyword>
<dbReference type="GO" id="GO:0004842">
    <property type="term" value="F:ubiquitin-protein transferase activity"/>
    <property type="evidence" value="ECO:0007669"/>
    <property type="project" value="InterPro"/>
</dbReference>
<feature type="non-terminal residue" evidence="6">
    <location>
        <position position="1"/>
    </location>
</feature>
<feature type="domain" description="MIB/HERC2" evidence="5">
    <location>
        <begin position="1"/>
        <end position="48"/>
    </location>
</feature>
<dbReference type="FunFam" id="2.60.40.10:FF:001607">
    <property type="entry name" value="Leukocyte immune-type receptor TS32.15 L2.5a"/>
    <property type="match status" value="1"/>
</dbReference>
<feature type="non-terminal residue" evidence="6">
    <location>
        <position position="611"/>
    </location>
</feature>
<evidence type="ECO:0000256" key="1">
    <source>
        <dbReference type="ARBA" id="ARBA00022729"/>
    </source>
</evidence>
<dbReference type="OrthoDB" id="6151406at2759"/>
<evidence type="ECO:0000256" key="2">
    <source>
        <dbReference type="ARBA" id="ARBA00023157"/>
    </source>
</evidence>
<dbReference type="Gene3D" id="2.60.40.10">
    <property type="entry name" value="Immunoglobulins"/>
    <property type="match status" value="5"/>
</dbReference>
<dbReference type="InterPro" id="IPR036179">
    <property type="entry name" value="Ig-like_dom_sf"/>
</dbReference>
<comment type="caution">
    <text evidence="6">The sequence shown here is derived from an EMBL/GenBank/DDBJ whole genome shotgun (WGS) entry which is preliminary data.</text>
</comment>
<gene>
    <name evidence="6" type="ORF">DAT39_023372</name>
</gene>
<name>A0A8J4T0P6_CLAMG</name>
<dbReference type="GO" id="GO:0016567">
    <property type="term" value="P:protein ubiquitination"/>
    <property type="evidence" value="ECO:0007669"/>
    <property type="project" value="InterPro"/>
</dbReference>
<evidence type="ECO:0000313" key="7">
    <source>
        <dbReference type="Proteomes" id="UP000727407"/>
    </source>
</evidence>
<feature type="domain" description="Ig-like" evidence="4">
    <location>
        <begin position="413"/>
        <end position="479"/>
    </location>
</feature>
<reference evidence="6" key="1">
    <citation type="submission" date="2020-07" db="EMBL/GenBank/DDBJ databases">
        <title>Clarias magur genome sequencing, assembly and annotation.</title>
        <authorList>
            <person name="Kushwaha B."/>
            <person name="Kumar R."/>
            <person name="Das P."/>
            <person name="Joshi C.G."/>
            <person name="Kumar D."/>
            <person name="Nagpure N.S."/>
            <person name="Pandey M."/>
            <person name="Agarwal S."/>
            <person name="Srivastava S."/>
            <person name="Singh M."/>
            <person name="Sahoo L."/>
            <person name="Jayasankar P."/>
            <person name="Meher P.K."/>
            <person name="Koringa P.G."/>
            <person name="Iquebal M.A."/>
            <person name="Das S.P."/>
            <person name="Bit A."/>
            <person name="Patnaik S."/>
            <person name="Patel N."/>
            <person name="Shah T.M."/>
            <person name="Hinsu A."/>
            <person name="Jena J.K."/>
        </authorList>
    </citation>
    <scope>NUCLEOTIDE SEQUENCE</scope>
    <source>
        <strain evidence="6">CIFAMagur01</strain>
        <tissue evidence="6">Testis</tissue>
    </source>
</reference>